<feature type="compositionally biased region" description="Basic and acidic residues" evidence="1">
    <location>
        <begin position="279"/>
        <end position="290"/>
    </location>
</feature>
<dbReference type="AlphaFoldDB" id="A0A7R8CFE0"/>
<keyword evidence="4" id="KW-1185">Reference proteome</keyword>
<organism evidence="3 4">
    <name type="scientific">Lepeophtheirus salmonis</name>
    <name type="common">Salmon louse</name>
    <name type="synonym">Caligus salmonis</name>
    <dbReference type="NCBI Taxonomy" id="72036"/>
    <lineage>
        <taxon>Eukaryota</taxon>
        <taxon>Metazoa</taxon>
        <taxon>Ecdysozoa</taxon>
        <taxon>Arthropoda</taxon>
        <taxon>Crustacea</taxon>
        <taxon>Multicrustacea</taxon>
        <taxon>Hexanauplia</taxon>
        <taxon>Copepoda</taxon>
        <taxon>Siphonostomatoida</taxon>
        <taxon>Caligidae</taxon>
        <taxon>Lepeophtheirus</taxon>
    </lineage>
</organism>
<feature type="compositionally biased region" description="Polar residues" evidence="1">
    <location>
        <begin position="60"/>
        <end position="80"/>
    </location>
</feature>
<accession>A0A7R8CFE0</accession>
<dbReference type="SMART" id="SM00355">
    <property type="entry name" value="ZnF_C2H2"/>
    <property type="match status" value="2"/>
</dbReference>
<dbReference type="OrthoDB" id="6354489at2759"/>
<feature type="region of interest" description="Disordered" evidence="1">
    <location>
        <begin position="190"/>
        <end position="366"/>
    </location>
</feature>
<feature type="compositionally biased region" description="Polar residues" evidence="1">
    <location>
        <begin position="1"/>
        <end position="11"/>
    </location>
</feature>
<reference evidence="3" key="1">
    <citation type="submission" date="2021-02" db="EMBL/GenBank/DDBJ databases">
        <authorList>
            <person name="Bekaert M."/>
        </authorList>
    </citation>
    <scope>NUCLEOTIDE SEQUENCE</scope>
    <source>
        <strain evidence="3">IoA-00</strain>
    </source>
</reference>
<feature type="compositionally biased region" description="Basic and acidic residues" evidence="1">
    <location>
        <begin position="699"/>
        <end position="711"/>
    </location>
</feature>
<feature type="region of interest" description="Disordered" evidence="1">
    <location>
        <begin position="1"/>
        <end position="88"/>
    </location>
</feature>
<dbReference type="EMBL" id="HG994590">
    <property type="protein sequence ID" value="CAF2800932.1"/>
    <property type="molecule type" value="Genomic_DNA"/>
</dbReference>
<evidence type="ECO:0000313" key="3">
    <source>
        <dbReference type="EMBL" id="CAF2800932.1"/>
    </source>
</evidence>
<protein>
    <submittedName>
        <fullName evidence="3">(salmon louse) hypothetical protein</fullName>
    </submittedName>
</protein>
<feature type="domain" description="C2H2-type" evidence="2">
    <location>
        <begin position="460"/>
        <end position="484"/>
    </location>
</feature>
<dbReference type="Proteomes" id="UP000675881">
    <property type="component" value="Chromosome 11"/>
</dbReference>
<evidence type="ECO:0000259" key="2">
    <source>
        <dbReference type="SMART" id="SM00355"/>
    </source>
</evidence>
<feature type="compositionally biased region" description="Polar residues" evidence="1">
    <location>
        <begin position="115"/>
        <end position="128"/>
    </location>
</feature>
<dbReference type="InterPro" id="IPR013087">
    <property type="entry name" value="Znf_C2H2_type"/>
</dbReference>
<dbReference type="InterPro" id="IPR026811">
    <property type="entry name" value="CIZ1"/>
</dbReference>
<feature type="compositionally biased region" description="Polar residues" evidence="1">
    <location>
        <begin position="44"/>
        <end position="54"/>
    </location>
</feature>
<feature type="compositionally biased region" description="Basic residues" evidence="1">
    <location>
        <begin position="243"/>
        <end position="260"/>
    </location>
</feature>
<dbReference type="PANTHER" id="PTHR15491">
    <property type="match status" value="1"/>
</dbReference>
<proteinExistence type="predicted"/>
<feature type="compositionally biased region" description="Basic and acidic residues" evidence="1">
    <location>
        <begin position="605"/>
        <end position="615"/>
    </location>
</feature>
<feature type="region of interest" description="Disordered" evidence="1">
    <location>
        <begin position="115"/>
        <end position="142"/>
    </location>
</feature>
<feature type="compositionally biased region" description="Basic and acidic residues" evidence="1">
    <location>
        <begin position="328"/>
        <end position="351"/>
    </location>
</feature>
<feature type="region of interest" description="Disordered" evidence="1">
    <location>
        <begin position="605"/>
        <end position="637"/>
    </location>
</feature>
<dbReference type="PANTHER" id="PTHR15491:SF9">
    <property type="entry name" value="CIP1-INTERACTING ZINC FINGER PROTEIN"/>
    <property type="match status" value="1"/>
</dbReference>
<dbReference type="GO" id="GO:0005634">
    <property type="term" value="C:nucleus"/>
    <property type="evidence" value="ECO:0007669"/>
    <property type="project" value="TreeGrafter"/>
</dbReference>
<sequence length="725" mass="81361">MNSGYRNNGNYSDMGPYSDGPSYNKFPKMSNQGKFGEGMMEGYSNRNSPFQQRQMMPGSNMPSQSVFQQRGTMSQGRPMTSNSSSLSGNMNSISGTSFFSSFGSDARSHFKSTFSAPMSSMSPLQSRPSLGPIDSESSNGVLSRGGFHESYVYNMDGRRGPSLNPGFQQMHNKQQDFSNESLMFNERNRFSHSPSRNFRSNSVPHNVSGVGNDHPSARPMMNFRDNGMTRRLSKDSRPNNSMRGRKRHERKTALRVKKRFAPSQGLQASKKRIALSKKRINEKLKTKDNDVSQEDSGENAEKNRVSALKRLGPKLSIVDRLGNKTAKKSGDQKDNVSRSQSQEKIEEKENSVEMESSPSSSDKVICPHCGTTGDTKEDYNKHLSDNVHAKAMKQLKYRLMVTLNNMRSRQKTALEEVEKNEGFVQGLAIFCKTCKIIHHSKLTDHIETELHKCIEKFLKPTCTFCNSEFQSPMAFETHNSTYFHLKKAIGDESSGNTMEYEMEAHAFNLEDLVTVDEVGVVDYEIEIGSVKTTPPAPKIVIEDSSPRDTNKVQASTVKKVTTTVVKTTGAKKENVSKKTGGMKKDALESKVGGNKNVSIKKIEMKKQDTQSEKKLQPKQSILKKSAEQISDVEENEKEKVEMKLNPGIPLGVSLVKKVEALFCDICKEYLPPQEKNGKMDDDELINSHCMSSAHQSAFIEKEDKNDAKDFTFNEDELDYEPDEYE</sequence>
<feature type="compositionally biased region" description="Basic residues" evidence="1">
    <location>
        <begin position="269"/>
        <end position="278"/>
    </location>
</feature>
<feature type="compositionally biased region" description="Polar residues" evidence="1">
    <location>
        <begin position="191"/>
        <end position="205"/>
    </location>
</feature>
<evidence type="ECO:0000313" key="4">
    <source>
        <dbReference type="Proteomes" id="UP000675881"/>
    </source>
</evidence>
<feature type="region of interest" description="Disordered" evidence="1">
    <location>
        <begin position="695"/>
        <end position="725"/>
    </location>
</feature>
<gene>
    <name evidence="3" type="ORF">LSAA_2868</name>
</gene>
<name>A0A7R8CFE0_LEPSM</name>
<feature type="compositionally biased region" description="Acidic residues" evidence="1">
    <location>
        <begin position="712"/>
        <end position="725"/>
    </location>
</feature>
<evidence type="ECO:0000256" key="1">
    <source>
        <dbReference type="SAM" id="MobiDB-lite"/>
    </source>
</evidence>
<feature type="domain" description="C2H2-type" evidence="2">
    <location>
        <begin position="364"/>
        <end position="388"/>
    </location>
</feature>